<dbReference type="InterPro" id="IPR045182">
    <property type="entry name" value="JINGUBANG-like"/>
</dbReference>
<feature type="region of interest" description="Disordered" evidence="4">
    <location>
        <begin position="36"/>
        <end position="56"/>
    </location>
</feature>
<dbReference type="Gene3D" id="2.130.10.10">
    <property type="entry name" value="YVTN repeat-like/Quinoprotein amine dehydrogenase"/>
    <property type="match status" value="3"/>
</dbReference>
<dbReference type="PROSITE" id="PS50082">
    <property type="entry name" value="WD_REPEATS_2"/>
    <property type="match status" value="4"/>
</dbReference>
<dbReference type="InterPro" id="IPR036322">
    <property type="entry name" value="WD40_repeat_dom_sf"/>
</dbReference>
<dbReference type="CDD" id="cd00200">
    <property type="entry name" value="WD40"/>
    <property type="match status" value="1"/>
</dbReference>
<dbReference type="AlphaFoldDB" id="A0A371EJN7"/>
<keyword evidence="2" id="KW-0677">Repeat</keyword>
<keyword evidence="1 3" id="KW-0853">WD repeat</keyword>
<feature type="repeat" description="WD" evidence="3">
    <location>
        <begin position="289"/>
        <end position="330"/>
    </location>
</feature>
<dbReference type="SMART" id="SM00320">
    <property type="entry name" value="WD40"/>
    <property type="match status" value="7"/>
</dbReference>
<protein>
    <submittedName>
        <fullName evidence="5">Protein JINGUBANG</fullName>
    </submittedName>
</protein>
<comment type="caution">
    <text evidence="5">The sequence shown here is derived from an EMBL/GenBank/DDBJ whole genome shotgun (WGS) entry which is preliminary data.</text>
</comment>
<dbReference type="PANTHER" id="PTHR22844">
    <property type="entry name" value="F-BOX AND WD40 DOMAIN PROTEIN"/>
    <property type="match status" value="1"/>
</dbReference>
<evidence type="ECO:0000256" key="2">
    <source>
        <dbReference type="ARBA" id="ARBA00022737"/>
    </source>
</evidence>
<dbReference type="Proteomes" id="UP000257109">
    <property type="component" value="Unassembled WGS sequence"/>
</dbReference>
<dbReference type="EMBL" id="QJKJ01013523">
    <property type="protein sequence ID" value="RDX66257.1"/>
    <property type="molecule type" value="Genomic_DNA"/>
</dbReference>
<dbReference type="STRING" id="157652.A0A371EJN7"/>
<dbReference type="PANTHER" id="PTHR22844:SF199">
    <property type="entry name" value="F21J9.19"/>
    <property type="match status" value="1"/>
</dbReference>
<accession>A0A371EJN7</accession>
<evidence type="ECO:0000313" key="5">
    <source>
        <dbReference type="EMBL" id="RDX66257.1"/>
    </source>
</evidence>
<feature type="repeat" description="WD" evidence="3">
    <location>
        <begin position="335"/>
        <end position="364"/>
    </location>
</feature>
<dbReference type="InterPro" id="IPR001680">
    <property type="entry name" value="WD40_rpt"/>
</dbReference>
<feature type="repeat" description="WD" evidence="3">
    <location>
        <begin position="244"/>
        <end position="274"/>
    </location>
</feature>
<dbReference type="InterPro" id="IPR020472">
    <property type="entry name" value="WD40_PAC1"/>
</dbReference>
<dbReference type="SUPFAM" id="SSF50978">
    <property type="entry name" value="WD40 repeat-like"/>
    <property type="match status" value="1"/>
</dbReference>
<feature type="repeat" description="WD" evidence="3">
    <location>
        <begin position="378"/>
        <end position="420"/>
    </location>
</feature>
<dbReference type="PROSITE" id="PS50294">
    <property type="entry name" value="WD_REPEATS_REGION"/>
    <property type="match status" value="3"/>
</dbReference>
<dbReference type="InterPro" id="IPR015943">
    <property type="entry name" value="WD40/YVTN_repeat-like_dom_sf"/>
</dbReference>
<reference evidence="5" key="1">
    <citation type="submission" date="2018-05" db="EMBL/GenBank/DDBJ databases">
        <title>Draft genome of Mucuna pruriens seed.</title>
        <authorList>
            <person name="Nnadi N.E."/>
            <person name="Vos R."/>
            <person name="Hasami M.H."/>
            <person name="Devisetty U.K."/>
            <person name="Aguiy J.C."/>
        </authorList>
    </citation>
    <scope>NUCLEOTIDE SEQUENCE [LARGE SCALE GENOMIC DNA]</scope>
    <source>
        <strain evidence="5">JCA_2017</strain>
    </source>
</reference>
<sequence length="439" mass="48634">MRIQWWLHTCSSSTATATHQSTISLPKQKHVYATSISSSSGSEAPSSTASNNSTSSLESNLSIQTLPSIPSLQNLSPQNLSVSVSHHCLTILTPHHSRPVTSLAVHNDLLYAATDHEINVYDRHTCTNLHTFNAQSTSSGSIKTITFSNDTVLTTHQDSKIRIWHRNNKNHRMLTALPTVNDRLRRFLLPKNYVAIRRHDKRLWIEHADAVTGLAVTNGAIYSVSWDRTLKIWRLSDFRCVESVRAHEDAINAVAVSHDGTVYTGSADKRIRVWARPAGEKRHVLVATLEKHKSAVNALALNDDASMLFSGACDRSILVWEREDSANHMVVSGALRGHQKAILCLVNVSDLLLSGSADRTVRIWRRSYDGRFGCLAVLDGHRKPVKSLAAIPEYDHTSPNGSVSVFSGSLDGEIKVWKVSITSQYTHDRALNSKKMDDS</sequence>
<evidence type="ECO:0000256" key="3">
    <source>
        <dbReference type="PROSITE-ProRule" id="PRU00221"/>
    </source>
</evidence>
<feature type="non-terminal residue" evidence="5">
    <location>
        <position position="1"/>
    </location>
</feature>
<evidence type="ECO:0000313" key="6">
    <source>
        <dbReference type="Proteomes" id="UP000257109"/>
    </source>
</evidence>
<dbReference type="Pfam" id="PF00400">
    <property type="entry name" value="WD40"/>
    <property type="match status" value="5"/>
</dbReference>
<proteinExistence type="predicted"/>
<evidence type="ECO:0000256" key="1">
    <source>
        <dbReference type="ARBA" id="ARBA00022574"/>
    </source>
</evidence>
<name>A0A371EJN7_MUCPR</name>
<keyword evidence="6" id="KW-1185">Reference proteome</keyword>
<dbReference type="OrthoDB" id="674604at2759"/>
<gene>
    <name evidence="5" type="primary">JGB</name>
    <name evidence="5" type="ORF">CR513_54995</name>
</gene>
<dbReference type="PRINTS" id="PR00320">
    <property type="entry name" value="GPROTEINBRPT"/>
</dbReference>
<evidence type="ECO:0000256" key="4">
    <source>
        <dbReference type="SAM" id="MobiDB-lite"/>
    </source>
</evidence>
<dbReference type="FunFam" id="2.130.10.10:FF:000775">
    <property type="entry name" value="BnaA09g28200D protein"/>
    <property type="match status" value="1"/>
</dbReference>
<organism evidence="5 6">
    <name type="scientific">Mucuna pruriens</name>
    <name type="common">Velvet bean</name>
    <name type="synonym">Dolichos pruriens</name>
    <dbReference type="NCBI Taxonomy" id="157652"/>
    <lineage>
        <taxon>Eukaryota</taxon>
        <taxon>Viridiplantae</taxon>
        <taxon>Streptophyta</taxon>
        <taxon>Embryophyta</taxon>
        <taxon>Tracheophyta</taxon>
        <taxon>Spermatophyta</taxon>
        <taxon>Magnoliopsida</taxon>
        <taxon>eudicotyledons</taxon>
        <taxon>Gunneridae</taxon>
        <taxon>Pentapetalae</taxon>
        <taxon>rosids</taxon>
        <taxon>fabids</taxon>
        <taxon>Fabales</taxon>
        <taxon>Fabaceae</taxon>
        <taxon>Papilionoideae</taxon>
        <taxon>50 kb inversion clade</taxon>
        <taxon>NPAAA clade</taxon>
        <taxon>indigoferoid/millettioid clade</taxon>
        <taxon>Phaseoleae</taxon>
        <taxon>Mucuna</taxon>
    </lineage>
</organism>